<evidence type="ECO:0008006" key="3">
    <source>
        <dbReference type="Google" id="ProtNLM"/>
    </source>
</evidence>
<reference evidence="1 2" key="1">
    <citation type="submission" date="2012-03" db="EMBL/GenBank/DDBJ databases">
        <title>The Genome Sequence of Bartonella washoensis Sb944nv.</title>
        <authorList>
            <consortium name="The Broad Institute Genome Sequencing Platform"/>
            <consortium name="The Broad Institute Genome Sequencing Center for Infectious Disease"/>
            <person name="Feldgarden M."/>
            <person name="Kirby J."/>
            <person name="Kosoy M."/>
            <person name="Birtles R."/>
            <person name="Probert W.S."/>
            <person name="Chiaraviglio L."/>
            <person name="Young S.K."/>
            <person name="Zeng Q."/>
            <person name="Gargeya S."/>
            <person name="Fitzgerald M."/>
            <person name="Haas B."/>
            <person name="Abouelleil A."/>
            <person name="Alvarado L."/>
            <person name="Arachchi H.M."/>
            <person name="Berlin A."/>
            <person name="Chapman S.B."/>
            <person name="Gearin G."/>
            <person name="Goldberg J."/>
            <person name="Griggs A."/>
            <person name="Gujja S."/>
            <person name="Hansen M."/>
            <person name="Heiman D."/>
            <person name="Howarth C."/>
            <person name="Larimer J."/>
            <person name="Lui A."/>
            <person name="MacDonald P.J.P."/>
            <person name="McCowen C."/>
            <person name="Montmayeur A."/>
            <person name="Murphy C."/>
            <person name="Neiman D."/>
            <person name="Pearson M."/>
            <person name="Priest M."/>
            <person name="Roberts A."/>
            <person name="Saif S."/>
            <person name="Shea T."/>
            <person name="Sisk P."/>
            <person name="Stolte C."/>
            <person name="Sykes S."/>
            <person name="Wortman J."/>
            <person name="Nusbaum C."/>
            <person name="Birren B."/>
        </authorList>
    </citation>
    <scope>NUCLEOTIDE SEQUENCE [LARGE SCALE GENOMIC DNA]</scope>
    <source>
        <strain evidence="1 2">Sb944nv</strain>
    </source>
</reference>
<dbReference type="AlphaFoldDB" id="J0Q1N6"/>
<evidence type="ECO:0000313" key="2">
    <source>
        <dbReference type="Proteomes" id="UP000008947"/>
    </source>
</evidence>
<comment type="caution">
    <text evidence="1">The sequence shown here is derived from an EMBL/GenBank/DDBJ whole genome shotgun (WGS) entry which is preliminary data.</text>
</comment>
<dbReference type="RefSeq" id="WP_006923865.1">
    <property type="nucleotide sequence ID" value="NZ_JH725024.1"/>
</dbReference>
<evidence type="ECO:0000313" key="1">
    <source>
        <dbReference type="EMBL" id="EJF78896.1"/>
    </source>
</evidence>
<dbReference type="Proteomes" id="UP000008947">
    <property type="component" value="Unassembled WGS sequence"/>
</dbReference>
<dbReference type="Gene3D" id="2.160.10.10">
    <property type="entry name" value="Hexapeptide repeat proteins"/>
    <property type="match status" value="1"/>
</dbReference>
<accession>J0Q1N6</accession>
<dbReference type="EMBL" id="AILU01000032">
    <property type="protein sequence ID" value="EJF78896.1"/>
    <property type="molecule type" value="Genomic_DNA"/>
</dbReference>
<gene>
    <name evidence="1" type="ORF">MCQ_00937</name>
</gene>
<proteinExistence type="predicted"/>
<dbReference type="eggNOG" id="COG1044">
    <property type="taxonomic scope" value="Bacteria"/>
</dbReference>
<dbReference type="SUPFAM" id="SSF51161">
    <property type="entry name" value="Trimeric LpxA-like enzymes"/>
    <property type="match status" value="1"/>
</dbReference>
<keyword evidence="2" id="KW-1185">Reference proteome</keyword>
<dbReference type="PATRIC" id="fig|1094563.3.peg.1062"/>
<sequence length="134" mass="15170">MEKKYEFTDETTEVDSKTLRRIRALRNFGDVKKGDLGGYIEKEENLSHEGDCWVGDDAKVYEDARIYDNAHVSDYAKVFGNAEVYEDVHLYGFAEVYGDVRVFGDCDDICIGNDAGTYGHVDDTNLMSTGEKTR</sequence>
<organism evidence="1 2">
    <name type="scientific">Candidatus Bartonella washoeensis Sb944nv</name>
    <dbReference type="NCBI Taxonomy" id="1094563"/>
    <lineage>
        <taxon>Bacteria</taxon>
        <taxon>Pseudomonadati</taxon>
        <taxon>Pseudomonadota</taxon>
        <taxon>Alphaproteobacteria</taxon>
        <taxon>Hyphomicrobiales</taxon>
        <taxon>Bartonellaceae</taxon>
        <taxon>Bartonella</taxon>
    </lineage>
</organism>
<dbReference type="HOGENOM" id="CLU_063479_4_1_5"/>
<protein>
    <recommendedName>
        <fullName evidence="3">Phage related protein</fullName>
    </recommendedName>
</protein>
<name>J0Q1N6_9HYPH</name>
<dbReference type="InterPro" id="IPR011004">
    <property type="entry name" value="Trimer_LpxA-like_sf"/>
</dbReference>